<dbReference type="Pfam" id="PF25087">
    <property type="entry name" value="GMPPB_C"/>
    <property type="match status" value="1"/>
</dbReference>
<gene>
    <name evidence="7" type="ORF">cand_010940</name>
</gene>
<proteinExistence type="inferred from homology"/>
<dbReference type="Gene3D" id="3.90.550.10">
    <property type="entry name" value="Spore Coat Polysaccharide Biosynthesis Protein SpsA, Chain A"/>
    <property type="match status" value="1"/>
</dbReference>
<dbReference type="AlphaFoldDB" id="A0A1J4MQ61"/>
<protein>
    <recommendedName>
        <fullName evidence="3">mannose-1-phosphate guanylyltransferase</fullName>
        <ecNumber evidence="3">2.7.7.13</ecNumber>
    </recommendedName>
</protein>
<accession>A0A1J4MQ61</accession>
<dbReference type="OrthoDB" id="1733332at2759"/>
<evidence type="ECO:0000313" key="8">
    <source>
        <dbReference type="Proteomes" id="UP000186804"/>
    </source>
</evidence>
<keyword evidence="8" id="KW-1185">Reference proteome</keyword>
<dbReference type="InterPro" id="IPR029044">
    <property type="entry name" value="Nucleotide-diphossugar_trans"/>
</dbReference>
<evidence type="ECO:0000256" key="3">
    <source>
        <dbReference type="ARBA" id="ARBA00012387"/>
    </source>
</evidence>
<dbReference type="RefSeq" id="XP_067068182.1">
    <property type="nucleotide sequence ID" value="XM_067211333.1"/>
</dbReference>
<evidence type="ECO:0000256" key="4">
    <source>
        <dbReference type="ARBA" id="ARBA00022679"/>
    </source>
</evidence>
<dbReference type="SUPFAM" id="SSF51161">
    <property type="entry name" value="Trimeric LpxA-like enzymes"/>
    <property type="match status" value="1"/>
</dbReference>
<dbReference type="SUPFAM" id="SSF53448">
    <property type="entry name" value="Nucleotide-diphospho-sugar transferases"/>
    <property type="match status" value="1"/>
</dbReference>
<evidence type="ECO:0000313" key="7">
    <source>
        <dbReference type="EMBL" id="OII76336.1"/>
    </source>
</evidence>
<dbReference type="InterPro" id="IPR011004">
    <property type="entry name" value="Trimer_LpxA-like_sf"/>
</dbReference>
<evidence type="ECO:0000259" key="6">
    <source>
        <dbReference type="Pfam" id="PF25087"/>
    </source>
</evidence>
<feature type="domain" description="Nucleotidyl transferase" evidence="5">
    <location>
        <begin position="2"/>
        <end position="242"/>
    </location>
</feature>
<dbReference type="Proteomes" id="UP000186804">
    <property type="component" value="Unassembled WGS sequence"/>
</dbReference>
<name>A0A1J4MQ61_9CRYT</name>
<reference evidence="7 8" key="1">
    <citation type="submission" date="2016-10" db="EMBL/GenBank/DDBJ databases">
        <title>Reductive evolution of mitochondrial metabolism and differential evolution of invasion-related proteins in Cryptosporidium.</title>
        <authorList>
            <person name="Liu S."/>
            <person name="Roellig D.M."/>
            <person name="Guo Y."/>
            <person name="Li N."/>
            <person name="Frace M.A."/>
            <person name="Tang K."/>
            <person name="Zhang L."/>
            <person name="Feng Y."/>
            <person name="Xiao L."/>
        </authorList>
    </citation>
    <scope>NUCLEOTIDE SEQUENCE [LARGE SCALE GENOMIC DNA]</scope>
    <source>
        <strain evidence="7">30847</strain>
    </source>
</reference>
<dbReference type="FunFam" id="3.90.550.10:FF:000013">
    <property type="entry name" value="mannose-1-phosphate guanyltransferase beta"/>
    <property type="match status" value="1"/>
</dbReference>
<feature type="domain" description="Mannose-1-phosphate guanyltransferase C-terminal" evidence="6">
    <location>
        <begin position="330"/>
        <end position="439"/>
    </location>
</feature>
<comment type="caution">
    <text evidence="7">The sequence shown here is derived from an EMBL/GenBank/DDBJ whole genome shotgun (WGS) entry which is preliminary data.</text>
</comment>
<dbReference type="Gene3D" id="2.160.10.10">
    <property type="entry name" value="Hexapeptide repeat proteins"/>
    <property type="match status" value="1"/>
</dbReference>
<dbReference type="InterPro" id="IPR005835">
    <property type="entry name" value="NTP_transferase_dom"/>
</dbReference>
<dbReference type="InterPro" id="IPR056729">
    <property type="entry name" value="GMPPB_C"/>
</dbReference>
<sequence>MKTIILSGGFGSRLRPLTLSKPKPIIELCNIPLIEFQISQFVGVGVKNIILAVNYLSEELREPIKDIEKKYGVKISASIEEKPLGTAGPILLAKRFIEDNIITDEPFFVCNSDIVCNFPLEEMLNMYNKLNYDHQRKCEGIILVKQVEDPSKYGVVVHDKDTGLVEEFIEKPQKYIGNFINAGLYILSPSILNLIEPNIAVSIEKNIFPKIAARKCLYCLRFLTNEINIWADVGIPADFLYGTQLFLKYLQNMEYYTKKSSKLSLYKEDKLDPIVNCDDLTIQKNREVIKSEVIPQDFLNSDYLNYFKLLERMIKMNKLELAQSNKSYNIIENVIIHPTSQISKDCLIGPNVVIGKDCIIGKGVRLENCIIFDKTIIEDFSKIKSSIIGWNSRIGKWVRINGLSVFGEDVTINNEAFINSAIILPHKSINSSIIQPDMIIL</sequence>
<dbReference type="VEuPathDB" id="CryptoDB:cand_010940"/>
<comment type="pathway">
    <text evidence="1">Nucleotide-sugar biosynthesis; GDP-alpha-D-mannose biosynthesis; GDP-alpha-D-mannose from alpha-D-mannose 1-phosphate (GTP route): step 1/1.</text>
</comment>
<organism evidence="7 8">
    <name type="scientific">Cryptosporidium andersoni</name>
    <dbReference type="NCBI Taxonomy" id="117008"/>
    <lineage>
        <taxon>Eukaryota</taxon>
        <taxon>Sar</taxon>
        <taxon>Alveolata</taxon>
        <taxon>Apicomplexa</taxon>
        <taxon>Conoidasida</taxon>
        <taxon>Coccidia</taxon>
        <taxon>Eucoccidiorida</taxon>
        <taxon>Eimeriorina</taxon>
        <taxon>Cryptosporidiidae</taxon>
        <taxon>Cryptosporidium</taxon>
    </lineage>
</organism>
<evidence type="ECO:0000256" key="2">
    <source>
        <dbReference type="ARBA" id="ARBA00007274"/>
    </source>
</evidence>
<comment type="similarity">
    <text evidence="2">Belongs to the transferase hexapeptide repeat family.</text>
</comment>
<evidence type="ECO:0000259" key="5">
    <source>
        <dbReference type="Pfam" id="PF00483"/>
    </source>
</evidence>
<dbReference type="GeneID" id="92365279"/>
<dbReference type="EC" id="2.7.7.13" evidence="3"/>
<evidence type="ECO:0000256" key="1">
    <source>
        <dbReference type="ARBA" id="ARBA00004823"/>
    </source>
</evidence>
<dbReference type="PANTHER" id="PTHR22572">
    <property type="entry name" value="SUGAR-1-PHOSPHATE GUANYL TRANSFERASE"/>
    <property type="match status" value="1"/>
</dbReference>
<dbReference type="EMBL" id="LRBS01000067">
    <property type="protein sequence ID" value="OII76336.1"/>
    <property type="molecule type" value="Genomic_DNA"/>
</dbReference>
<dbReference type="GO" id="GO:0004475">
    <property type="term" value="F:mannose-1-phosphate guanylyltransferase (GTP) activity"/>
    <property type="evidence" value="ECO:0007669"/>
    <property type="project" value="UniProtKB-EC"/>
</dbReference>
<keyword evidence="4 7" id="KW-0808">Transferase</keyword>
<dbReference type="InterPro" id="IPR050486">
    <property type="entry name" value="Mannose-1P_guanyltransferase"/>
</dbReference>
<dbReference type="Pfam" id="PF00483">
    <property type="entry name" value="NTP_transferase"/>
    <property type="match status" value="1"/>
</dbReference>